<feature type="active site" description="Charge relay system" evidence="5 6">
    <location>
        <position position="226"/>
    </location>
</feature>
<evidence type="ECO:0000256" key="5">
    <source>
        <dbReference type="PIRSR" id="PIRSR615500-1"/>
    </source>
</evidence>
<sequence length="608" mass="65519">MDSQKLENILNLSLGSTMEEREKSLTLNVGFDEEEQTWELIVKFHGDISRLNGGRISVEVLLAGYAIVTIPESLIPALTALDEIEYVEKPRELLYNVYDAKRQSCFPPVGDFSGERAGVFPFSPDSLQNGGMSLSAENGGLTGAGCLVAVFDSGIDYFLPDFQNRAGSRILYLWDQTLTPDEERGFYPPEGFAVGVEFTKERIDEAIALGETEGFLLVPSADVSGHGTAVAAIAVGSSTNARYTGAAPGASLLIVKLGQAGSGSYPRTTQLMRAMTYALKKAQELGMPLAVNLSFGNSYGAHDGSSLLERFLDNASEVWKNVICAGAGNEGASAGHVSGRLTQERAVELAVGEYETSINVQLWKNFADSFRITLLTPLGQRIDVPVDRVGRTAVTVEQTQILIYVGEPSPYSVNQEIYFDLLPVAGFINSGIWTFLLEPVYIVTGEFQMYLPGQAVRTDDTRFFDPTPELTLTIPSTAGKLITVGAVQGSYDAYADFSGRGVRGQEQLPGFPNTKPDLAAPGVNIVAARAGGGYEAYTGTSFAAPLVTGAAALMMEWGIVRENDPYLYGEKLKAFLQRGARGIRGETRYPNDRVGYGVLCVEDSLPGE</sequence>
<dbReference type="EMBL" id="DWYY01000081">
    <property type="protein sequence ID" value="HJA93016.1"/>
    <property type="molecule type" value="Genomic_DNA"/>
</dbReference>
<evidence type="ECO:0000259" key="7">
    <source>
        <dbReference type="Pfam" id="PF00082"/>
    </source>
</evidence>
<dbReference type="InterPro" id="IPR050131">
    <property type="entry name" value="Peptidase_S8_subtilisin-like"/>
</dbReference>
<dbReference type="InterPro" id="IPR034045">
    <property type="entry name" value="Pep_S8_CspA-like"/>
</dbReference>
<name>A0A9D2L165_9FIRM</name>
<dbReference type="AlphaFoldDB" id="A0A9D2L165"/>
<dbReference type="GO" id="GO:0004252">
    <property type="term" value="F:serine-type endopeptidase activity"/>
    <property type="evidence" value="ECO:0007669"/>
    <property type="project" value="UniProtKB-UniRule"/>
</dbReference>
<dbReference type="InterPro" id="IPR036852">
    <property type="entry name" value="Peptidase_S8/S53_dom_sf"/>
</dbReference>
<dbReference type="Gene3D" id="3.30.70.2980">
    <property type="match status" value="1"/>
</dbReference>
<dbReference type="PRINTS" id="PR00723">
    <property type="entry name" value="SUBTILISIN"/>
</dbReference>
<evidence type="ECO:0000313" key="9">
    <source>
        <dbReference type="EMBL" id="HJA93016.1"/>
    </source>
</evidence>
<dbReference type="PANTHER" id="PTHR43806">
    <property type="entry name" value="PEPTIDASE S8"/>
    <property type="match status" value="1"/>
</dbReference>
<keyword evidence="3 6" id="KW-0378">Hydrolase</keyword>
<dbReference type="Pfam" id="PF00082">
    <property type="entry name" value="Peptidase_S8"/>
    <property type="match status" value="2"/>
</dbReference>
<organism evidence="9 10">
    <name type="scientific">Candidatus Eisenbergiella merdipullorum</name>
    <dbReference type="NCBI Taxonomy" id="2838553"/>
    <lineage>
        <taxon>Bacteria</taxon>
        <taxon>Bacillati</taxon>
        <taxon>Bacillota</taxon>
        <taxon>Clostridia</taxon>
        <taxon>Lachnospirales</taxon>
        <taxon>Lachnospiraceae</taxon>
        <taxon>Eisenbergiella</taxon>
    </lineage>
</organism>
<dbReference type="InterPro" id="IPR023828">
    <property type="entry name" value="Peptidase_S8_Ser-AS"/>
</dbReference>
<accession>A0A9D2L165</accession>
<protein>
    <submittedName>
        <fullName evidence="9">S8 family serine peptidase</fullName>
    </submittedName>
</protein>
<dbReference type="GO" id="GO:0006508">
    <property type="term" value="P:proteolysis"/>
    <property type="evidence" value="ECO:0007669"/>
    <property type="project" value="UniProtKB-KW"/>
</dbReference>
<dbReference type="Proteomes" id="UP000886858">
    <property type="component" value="Unassembled WGS sequence"/>
</dbReference>
<evidence type="ECO:0000256" key="2">
    <source>
        <dbReference type="ARBA" id="ARBA00022670"/>
    </source>
</evidence>
<evidence type="ECO:0000256" key="1">
    <source>
        <dbReference type="ARBA" id="ARBA00011073"/>
    </source>
</evidence>
<dbReference type="InterPro" id="IPR015500">
    <property type="entry name" value="Peptidase_S8_subtilisin-rel"/>
</dbReference>
<evidence type="ECO:0000256" key="3">
    <source>
        <dbReference type="ARBA" id="ARBA00022801"/>
    </source>
</evidence>
<dbReference type="PROSITE" id="PS51892">
    <property type="entry name" value="SUBTILASE"/>
    <property type="match status" value="1"/>
</dbReference>
<feature type="domain" description="Peptidase S8/S53" evidence="7">
    <location>
        <begin position="469"/>
        <end position="597"/>
    </location>
</feature>
<dbReference type="CDD" id="cd07478">
    <property type="entry name" value="Peptidases_S8_CspA-like"/>
    <property type="match status" value="1"/>
</dbReference>
<keyword evidence="2 6" id="KW-0645">Protease</keyword>
<evidence type="ECO:0000259" key="8">
    <source>
        <dbReference type="Pfam" id="PF18425"/>
    </source>
</evidence>
<feature type="domain" description="Peptidase S8/S53" evidence="7">
    <location>
        <begin position="143"/>
        <end position="332"/>
    </location>
</feature>
<feature type="active site" description="Charge relay system" evidence="5 6">
    <location>
        <position position="152"/>
    </location>
</feature>
<dbReference type="InterPro" id="IPR041365">
    <property type="entry name" value="CspB_prodomain"/>
</dbReference>
<dbReference type="Pfam" id="PF18425">
    <property type="entry name" value="CspB_prodomain"/>
    <property type="match status" value="1"/>
</dbReference>
<dbReference type="PANTHER" id="PTHR43806:SF11">
    <property type="entry name" value="CEREVISIN-RELATED"/>
    <property type="match status" value="1"/>
</dbReference>
<evidence type="ECO:0000256" key="6">
    <source>
        <dbReference type="PROSITE-ProRule" id="PRU01240"/>
    </source>
</evidence>
<reference evidence="9" key="1">
    <citation type="journal article" date="2021" name="PeerJ">
        <title>Extensive microbial diversity within the chicken gut microbiome revealed by metagenomics and culture.</title>
        <authorList>
            <person name="Gilroy R."/>
            <person name="Ravi A."/>
            <person name="Getino M."/>
            <person name="Pursley I."/>
            <person name="Horton D.L."/>
            <person name="Alikhan N.F."/>
            <person name="Baker D."/>
            <person name="Gharbi K."/>
            <person name="Hall N."/>
            <person name="Watson M."/>
            <person name="Adriaenssens E.M."/>
            <person name="Foster-Nyarko E."/>
            <person name="Jarju S."/>
            <person name="Secka A."/>
            <person name="Antonio M."/>
            <person name="Oren A."/>
            <person name="Chaudhuri R.R."/>
            <person name="La Ragione R."/>
            <person name="Hildebrand F."/>
            <person name="Pallen M.J."/>
        </authorList>
    </citation>
    <scope>NUCLEOTIDE SEQUENCE</scope>
    <source>
        <strain evidence="9">CHK179-7159</strain>
    </source>
</reference>
<comment type="caution">
    <text evidence="9">The sequence shown here is derived from an EMBL/GenBank/DDBJ whole genome shotgun (WGS) entry which is preliminary data.</text>
</comment>
<proteinExistence type="inferred from homology"/>
<feature type="active site" description="Charge relay system" evidence="5 6">
    <location>
        <position position="541"/>
    </location>
</feature>
<evidence type="ECO:0000313" key="10">
    <source>
        <dbReference type="Proteomes" id="UP000886858"/>
    </source>
</evidence>
<dbReference type="SUPFAM" id="SSF52743">
    <property type="entry name" value="Subtilisin-like"/>
    <property type="match status" value="1"/>
</dbReference>
<keyword evidence="4 6" id="KW-0720">Serine protease</keyword>
<gene>
    <name evidence="9" type="ORF">H9717_07855</name>
</gene>
<dbReference type="PROSITE" id="PS00138">
    <property type="entry name" value="SUBTILASE_SER"/>
    <property type="match status" value="1"/>
</dbReference>
<dbReference type="Gene3D" id="2.60.120.1290">
    <property type="match status" value="1"/>
</dbReference>
<evidence type="ECO:0000256" key="4">
    <source>
        <dbReference type="ARBA" id="ARBA00022825"/>
    </source>
</evidence>
<comment type="similarity">
    <text evidence="1 6">Belongs to the peptidase S8 family.</text>
</comment>
<feature type="domain" description="Csp protease B prodomain" evidence="8">
    <location>
        <begin position="4"/>
        <end position="91"/>
    </location>
</feature>
<dbReference type="Gene3D" id="3.40.50.200">
    <property type="entry name" value="Peptidase S8/S53 domain"/>
    <property type="match status" value="1"/>
</dbReference>
<reference evidence="9" key="2">
    <citation type="submission" date="2021-04" db="EMBL/GenBank/DDBJ databases">
        <authorList>
            <person name="Gilroy R."/>
        </authorList>
    </citation>
    <scope>NUCLEOTIDE SEQUENCE</scope>
    <source>
        <strain evidence="9">CHK179-7159</strain>
    </source>
</reference>
<dbReference type="InterPro" id="IPR000209">
    <property type="entry name" value="Peptidase_S8/S53_dom"/>
</dbReference>